<keyword evidence="2" id="KW-1185">Reference proteome</keyword>
<dbReference type="Proteomes" id="UP000608955">
    <property type="component" value="Unassembled WGS sequence"/>
</dbReference>
<name>A0A918Y4U3_9ACTN</name>
<sequence>MSEPLAGIGTWRPVMEAAGYRCQCAGECGNPHAKTGGRCPREHDGYTSKHGHRIRLMAAPADPLTPPVKAVTLPPGELWAWCPECHTAAARRARGRALADDAPGLFEL</sequence>
<proteinExistence type="predicted"/>
<evidence type="ECO:0000313" key="2">
    <source>
        <dbReference type="Proteomes" id="UP000608955"/>
    </source>
</evidence>
<protein>
    <submittedName>
        <fullName evidence="1">Uncharacterized protein</fullName>
    </submittedName>
</protein>
<gene>
    <name evidence="1" type="ORF">GCM10010508_31850</name>
</gene>
<organism evidence="1 2">
    <name type="scientific">Streptomyces naganishii JCM 4654</name>
    <dbReference type="NCBI Taxonomy" id="1306179"/>
    <lineage>
        <taxon>Bacteria</taxon>
        <taxon>Bacillati</taxon>
        <taxon>Actinomycetota</taxon>
        <taxon>Actinomycetes</taxon>
        <taxon>Kitasatosporales</taxon>
        <taxon>Streptomycetaceae</taxon>
        <taxon>Streptomyces</taxon>
    </lineage>
</organism>
<reference evidence="1" key="2">
    <citation type="submission" date="2020-09" db="EMBL/GenBank/DDBJ databases">
        <authorList>
            <person name="Sun Q."/>
            <person name="Ohkuma M."/>
        </authorList>
    </citation>
    <scope>NUCLEOTIDE SEQUENCE</scope>
    <source>
        <strain evidence="1">JCM 4654</strain>
    </source>
</reference>
<reference evidence="1" key="1">
    <citation type="journal article" date="2014" name="Int. J. Syst. Evol. Microbiol.">
        <title>Complete genome sequence of Corynebacterium casei LMG S-19264T (=DSM 44701T), isolated from a smear-ripened cheese.</title>
        <authorList>
            <consortium name="US DOE Joint Genome Institute (JGI-PGF)"/>
            <person name="Walter F."/>
            <person name="Albersmeier A."/>
            <person name="Kalinowski J."/>
            <person name="Ruckert C."/>
        </authorList>
    </citation>
    <scope>NUCLEOTIDE SEQUENCE</scope>
    <source>
        <strain evidence="1">JCM 4654</strain>
    </source>
</reference>
<dbReference type="EMBL" id="BMVF01000007">
    <property type="protein sequence ID" value="GHD89721.1"/>
    <property type="molecule type" value="Genomic_DNA"/>
</dbReference>
<evidence type="ECO:0000313" key="1">
    <source>
        <dbReference type="EMBL" id="GHD89721.1"/>
    </source>
</evidence>
<dbReference type="AlphaFoldDB" id="A0A918Y4U3"/>
<comment type="caution">
    <text evidence="1">The sequence shown here is derived from an EMBL/GenBank/DDBJ whole genome shotgun (WGS) entry which is preliminary data.</text>
</comment>
<dbReference type="RefSeq" id="WP_190178468.1">
    <property type="nucleotide sequence ID" value="NZ_BMVF01000007.1"/>
</dbReference>
<accession>A0A918Y4U3</accession>